<dbReference type="InterPro" id="IPR001012">
    <property type="entry name" value="UBX_dom"/>
</dbReference>
<dbReference type="AlphaFoldDB" id="G3BDX5"/>
<dbReference type="GO" id="GO:0005634">
    <property type="term" value="C:nucleus"/>
    <property type="evidence" value="ECO:0007669"/>
    <property type="project" value="TreeGrafter"/>
</dbReference>
<dbReference type="OrthoDB" id="270602at2759"/>
<dbReference type="GO" id="GO:0043161">
    <property type="term" value="P:proteasome-mediated ubiquitin-dependent protein catabolic process"/>
    <property type="evidence" value="ECO:0007669"/>
    <property type="project" value="TreeGrafter"/>
</dbReference>
<dbReference type="GO" id="GO:0043130">
    <property type="term" value="F:ubiquitin binding"/>
    <property type="evidence" value="ECO:0007669"/>
    <property type="project" value="TreeGrafter"/>
</dbReference>
<dbReference type="eggNOG" id="KOG1364">
    <property type="taxonomic scope" value="Eukaryota"/>
</dbReference>
<accession>G3BDX5</accession>
<gene>
    <name evidence="3" type="ORF">CANTEDRAFT_116457</name>
</gene>
<dbReference type="SMART" id="SM00594">
    <property type="entry name" value="UAS"/>
    <property type="match status" value="1"/>
</dbReference>
<reference evidence="3 4" key="1">
    <citation type="journal article" date="2011" name="Proc. Natl. Acad. Sci. U.S.A.">
        <title>Comparative genomics of xylose-fermenting fungi for enhanced biofuel production.</title>
        <authorList>
            <person name="Wohlbach D.J."/>
            <person name="Kuo A."/>
            <person name="Sato T.K."/>
            <person name="Potts K.M."/>
            <person name="Salamov A.A."/>
            <person name="LaButti K.M."/>
            <person name="Sun H."/>
            <person name="Clum A."/>
            <person name="Pangilinan J.L."/>
            <person name="Lindquist E.A."/>
            <person name="Lucas S."/>
            <person name="Lapidus A."/>
            <person name="Jin M."/>
            <person name="Gunawan C."/>
            <person name="Balan V."/>
            <person name="Dale B.E."/>
            <person name="Jeffries T.W."/>
            <person name="Zinkel R."/>
            <person name="Barry K.W."/>
            <person name="Grigoriev I.V."/>
            <person name="Gasch A.P."/>
        </authorList>
    </citation>
    <scope>NUCLEOTIDE SEQUENCE [LARGE SCALE GENOMIC DNA]</scope>
    <source>
        <strain evidence="4">ATCC 10573 / BCRC 21748 / CBS 615 / JCM 9827 / NBRC 10315 / NRRL Y-1498 / VKM Y-70</strain>
    </source>
</reference>
<feature type="region of interest" description="Disordered" evidence="1">
    <location>
        <begin position="125"/>
        <end position="178"/>
    </location>
</feature>
<evidence type="ECO:0000256" key="1">
    <source>
        <dbReference type="SAM" id="MobiDB-lite"/>
    </source>
</evidence>
<dbReference type="InterPro" id="IPR050730">
    <property type="entry name" value="UBX_domain-protein"/>
</dbReference>
<proteinExistence type="predicted"/>
<evidence type="ECO:0000259" key="2">
    <source>
        <dbReference type="PROSITE" id="PS50033"/>
    </source>
</evidence>
<dbReference type="InterPro" id="IPR036249">
    <property type="entry name" value="Thioredoxin-like_sf"/>
</dbReference>
<dbReference type="CDD" id="cd02958">
    <property type="entry name" value="UAS"/>
    <property type="match status" value="1"/>
</dbReference>
<protein>
    <recommendedName>
        <fullName evidence="2">UBX domain-containing protein</fullName>
    </recommendedName>
</protein>
<feature type="compositionally biased region" description="Acidic residues" evidence="1">
    <location>
        <begin position="125"/>
        <end position="155"/>
    </location>
</feature>
<dbReference type="EMBL" id="GL996528">
    <property type="protein sequence ID" value="EGV61131.1"/>
    <property type="molecule type" value="Genomic_DNA"/>
</dbReference>
<dbReference type="Pfam" id="PF13899">
    <property type="entry name" value="Thioredoxin_7"/>
    <property type="match status" value="1"/>
</dbReference>
<dbReference type="InterPro" id="IPR029071">
    <property type="entry name" value="Ubiquitin-like_domsf"/>
</dbReference>
<evidence type="ECO:0000313" key="4">
    <source>
        <dbReference type="Proteomes" id="UP000000707"/>
    </source>
</evidence>
<dbReference type="HOGENOM" id="CLU_021255_2_0_1"/>
<dbReference type="Gene3D" id="3.10.20.90">
    <property type="entry name" value="Phosphatidylinositol 3-kinase Catalytic Subunit, Chain A, domain 1"/>
    <property type="match status" value="1"/>
</dbReference>
<dbReference type="SMART" id="SM00166">
    <property type="entry name" value="UBX"/>
    <property type="match status" value="1"/>
</dbReference>
<dbReference type="KEGG" id="cten:18248317"/>
<dbReference type="Proteomes" id="UP000000707">
    <property type="component" value="Unassembled WGS sequence"/>
</dbReference>
<dbReference type="SUPFAM" id="SSF54236">
    <property type="entry name" value="Ubiquitin-like"/>
    <property type="match status" value="1"/>
</dbReference>
<dbReference type="CDD" id="cd01767">
    <property type="entry name" value="UBX"/>
    <property type="match status" value="1"/>
</dbReference>
<dbReference type="PROSITE" id="PS50033">
    <property type="entry name" value="UBX"/>
    <property type="match status" value="1"/>
</dbReference>
<dbReference type="GeneID" id="18248317"/>
<keyword evidence="4" id="KW-1185">Reference proteome</keyword>
<dbReference type="Pfam" id="PF14555">
    <property type="entry name" value="UBA_4"/>
    <property type="match status" value="1"/>
</dbReference>
<dbReference type="SUPFAM" id="SSF52833">
    <property type="entry name" value="Thioredoxin-like"/>
    <property type="match status" value="1"/>
</dbReference>
<dbReference type="PANTHER" id="PTHR23322">
    <property type="entry name" value="FAS-ASSOCIATED PROTEIN"/>
    <property type="match status" value="1"/>
</dbReference>
<dbReference type="CDD" id="cd14346">
    <property type="entry name" value="UBA_Ubx5_like"/>
    <property type="match status" value="1"/>
</dbReference>
<name>G3BDX5_CANTC</name>
<dbReference type="InterPro" id="IPR006577">
    <property type="entry name" value="UAS"/>
</dbReference>
<dbReference type="Gene3D" id="6.10.300.40">
    <property type="match status" value="1"/>
</dbReference>
<dbReference type="PANTHER" id="PTHR23322:SF6">
    <property type="entry name" value="UBX DOMAIN-CONTAINING PROTEIN 7"/>
    <property type="match status" value="1"/>
</dbReference>
<sequence>MDELISSFLDFTGTSDIAVAQQFLEVAGNQLELAVQLFLESNAAPPKPADDEELAQKLQQEAYGSGSDIVREADASVHRHETLVDGYSPPYTQAPRATDIFGNGRIGIFNQRFDEDENAYYESRYDEEDDDFDFEEPDSGSEGDEDQVVELDSDGEVVQSSTRERGPPRSRRRINRANRISELTSTQRRLANLFRPPFDIMEKVDIDAAKMLGRQQKKWILVNIQDATEFSCQVLNRDFWSDQRVKNRVKESFVFLQFQHNSPNGEQYVNFYHVNGYPHIAILDPLTGERVHRFVEGNVPDVEEWLEQVDSFLSRFSLFGDSNPTVEHEVKFDPDALTEEQQIEYAMKQSMQANGDPDTESHDNAIVIADEEEEPKDSFTEITPVDHNVDDTSDPTTRIQVRFPNGKRLVHKFKLGDKVSIIYQWLKFVLTNEDCGLTADDRFIITNTSNRVVKLIESLDLTIEDAALKNASILLEKE</sequence>
<evidence type="ECO:0000313" key="3">
    <source>
        <dbReference type="EMBL" id="EGV61131.1"/>
    </source>
</evidence>
<dbReference type="STRING" id="590646.G3BDX5"/>
<feature type="domain" description="UBX" evidence="2">
    <location>
        <begin position="392"/>
        <end position="476"/>
    </location>
</feature>
<dbReference type="Gene3D" id="3.40.30.10">
    <property type="entry name" value="Glutaredoxin"/>
    <property type="match status" value="1"/>
</dbReference>
<dbReference type="Gene3D" id="1.10.8.10">
    <property type="entry name" value="DNA helicase RuvA subunit, C-terminal domain"/>
    <property type="match status" value="1"/>
</dbReference>
<dbReference type="Pfam" id="PF00789">
    <property type="entry name" value="UBX"/>
    <property type="match status" value="1"/>
</dbReference>
<organism evidence="4">
    <name type="scientific">Candida tenuis (strain ATCC 10573 / BCRC 21748 / CBS 615 / JCM 9827 / NBRC 10315 / NRRL Y-1498 / VKM Y-70)</name>
    <name type="common">Yeast</name>
    <name type="synonym">Yamadazyma tenuis</name>
    <dbReference type="NCBI Taxonomy" id="590646"/>
    <lineage>
        <taxon>Eukaryota</taxon>
        <taxon>Fungi</taxon>
        <taxon>Dikarya</taxon>
        <taxon>Ascomycota</taxon>
        <taxon>Saccharomycotina</taxon>
        <taxon>Pichiomycetes</taxon>
        <taxon>Debaryomycetaceae</taxon>
        <taxon>Yamadazyma</taxon>
    </lineage>
</organism>